<evidence type="ECO:0000256" key="12">
    <source>
        <dbReference type="ARBA" id="ARBA00022840"/>
    </source>
</evidence>
<evidence type="ECO:0000256" key="3">
    <source>
        <dbReference type="ARBA" id="ARBA00004286"/>
    </source>
</evidence>
<dbReference type="GO" id="GO:0000794">
    <property type="term" value="C:condensed nuclear chromosome"/>
    <property type="evidence" value="ECO:0007669"/>
    <property type="project" value="TreeGrafter"/>
</dbReference>
<evidence type="ECO:0000256" key="19">
    <source>
        <dbReference type="SAM" id="Coils"/>
    </source>
</evidence>
<dbReference type="Pfam" id="PF13476">
    <property type="entry name" value="AAA_23"/>
    <property type="match status" value="1"/>
</dbReference>
<evidence type="ECO:0000256" key="10">
    <source>
        <dbReference type="ARBA" id="ARBA00022801"/>
    </source>
</evidence>
<sequence>MSNIIKLSIMGVRAFDNHDRELIAFGRPLTLIAGPNGVGKTTIIECLRYATTGDLPPNSKGGAFVHDPRMSGEREVLAQVKLSFYSTSGVQMVCTRSMQLTVKKTTQTFKTLEGQLLAVVGDKKQTVSSRCADLDVQVPFSLGVSSAVLNYVIFCHQEDSLWPLAEPSIVKKRFDEIFEATKFTKALDNLKTLKKDYAADIRVQEKTTQYLQADKERAENIKLRITELSGTISNYESECATLKEQIESSTKELNKLFEITRSFEQKSNRLSQLRDNKKHMAGSIEVLLRGLEVIDLDTAKIEQELEAYDAQEQSLQEAYNDLQTLKRQKQTKTQEFQQEYSKLILKKGKLEAEYEDFQRNQEMLQRLTAQVHSKYGSSRKDLEQQLSDILAESLSSYERAKTDHREAENRIQSEVNQVTATKLQIEQQQLSNEAELDRLESLQKEILRDVSDLASNQTQNSVEHYESLLLEYQEKVVQSRKKLEELTNKGEVEQEKLNNLSLQAQIESLNRSLSKATLHFSEHSKLLVLKENAEKKRNTLESMQHTLQPDFERIMGKRFLVDNIEKDFTTQKELISQNLDSSLKELQALSERVSVLESSENAKNADVKSLESQADSIKQHIEREIGGPITSFDDLLDEVEEDLHVATQNSEQSSFTAQFYEAAKANASSSHCCLLCQRSMTDSEKSQFEEFLTEKIKQMPLTKEEAELALKETSQEAAKLRNLKPQQARFKELTEIEIPTAERQLADIVRKCSDEKVEHEKVLNRVEEFKAERAKLDSLQKSVREIAQTATDLNMINSEIDVLTDPAVVDEIETPQVIQQKLEDVNEKFRRSQRKLQEFSDAEAFAKEEITKWTNLVNKQQLQLKDLQLEEQDIKVKQGKLSELRIQLDRLREEPEKLKSKLSAALGELSSSEEKLRMAKINSAKIEKELSSAQTDAQALLGDCTRLKTKIKAFETNFGKTPLKEISDAIEQIQKSLETESAEINDLEDKLIAADRRITDFRGQKRVLQDNLQLRKYREEIERFGSAIDELEKELAENQKDDYERQTLALQDECAKLNSVYASKLGEIKQLEEQVLRSQKELETDYATVQEDSRRATVKLESTVVATDDLTKYWRALDAAIMKYHSVKMLEINRVLDELWKKTYKGTDVDTIMIKGESEGKGARAYNYRVCMVKQDTELDMRGRCSAGQKVLASVIIRLALSECFGASCGLIVLDEPTTNLDRDNSEALARSLSTIIESRQAQRNFQLIVISHDEHFLSCMNASAYCDHFYRIDRDMRQMSKIDRLPIGMLQ</sequence>
<dbReference type="Pfam" id="PF13558">
    <property type="entry name" value="SbcC_Walker_B"/>
    <property type="match status" value="1"/>
</dbReference>
<dbReference type="EMBL" id="NDIQ01000022">
    <property type="protein sequence ID" value="PRT56708.1"/>
    <property type="molecule type" value="Genomic_DNA"/>
</dbReference>
<dbReference type="InterPro" id="IPR038729">
    <property type="entry name" value="Rad50/SbcC_AAA"/>
</dbReference>
<evidence type="ECO:0000256" key="17">
    <source>
        <dbReference type="ARBA" id="ARBA00023254"/>
    </source>
</evidence>
<evidence type="ECO:0000256" key="4">
    <source>
        <dbReference type="ARBA" id="ARBA00009439"/>
    </source>
</evidence>
<dbReference type="OrthoDB" id="18797at2759"/>
<evidence type="ECO:0000256" key="6">
    <source>
        <dbReference type="ARBA" id="ARBA00022454"/>
    </source>
</evidence>
<evidence type="ECO:0000256" key="2">
    <source>
        <dbReference type="ARBA" id="ARBA00004123"/>
    </source>
</evidence>
<evidence type="ECO:0000256" key="11">
    <source>
        <dbReference type="ARBA" id="ARBA00022833"/>
    </source>
</evidence>
<evidence type="ECO:0000256" key="9">
    <source>
        <dbReference type="ARBA" id="ARBA00022763"/>
    </source>
</evidence>
<protein>
    <recommendedName>
        <fullName evidence="5">DNA repair protein RAD50</fullName>
    </recommendedName>
</protein>
<dbReference type="GeneID" id="36518076"/>
<organism evidence="21 22">
    <name type="scientific">Wickerhamiella sorbophila</name>
    <dbReference type="NCBI Taxonomy" id="45607"/>
    <lineage>
        <taxon>Eukaryota</taxon>
        <taxon>Fungi</taxon>
        <taxon>Dikarya</taxon>
        <taxon>Ascomycota</taxon>
        <taxon>Saccharomycotina</taxon>
        <taxon>Dipodascomycetes</taxon>
        <taxon>Dipodascales</taxon>
        <taxon>Trichomonascaceae</taxon>
        <taxon>Wickerhamiella</taxon>
    </lineage>
</organism>
<dbReference type="GO" id="GO:0070192">
    <property type="term" value="P:chromosome organization involved in meiotic cell cycle"/>
    <property type="evidence" value="ECO:0007669"/>
    <property type="project" value="TreeGrafter"/>
</dbReference>
<dbReference type="FunFam" id="3.40.50.300:FF:001195">
    <property type="entry name" value="DNA repair protein rad50"/>
    <property type="match status" value="1"/>
</dbReference>
<keyword evidence="8" id="KW-0547">Nucleotide-binding</keyword>
<feature type="coiled-coil region" evidence="19">
    <location>
        <begin position="822"/>
        <end position="929"/>
    </location>
</feature>
<keyword evidence="14 19" id="KW-0175">Coiled coil</keyword>
<feature type="domain" description="Rad50/SbcC-type AAA" evidence="20">
    <location>
        <begin position="6"/>
        <end position="252"/>
    </location>
</feature>
<dbReference type="GO" id="GO:0030870">
    <property type="term" value="C:Mre11 complex"/>
    <property type="evidence" value="ECO:0007669"/>
    <property type="project" value="InterPro"/>
</dbReference>
<feature type="coiled-coil region" evidence="19">
    <location>
        <begin position="469"/>
        <end position="546"/>
    </location>
</feature>
<dbReference type="InterPro" id="IPR004584">
    <property type="entry name" value="Rad50_eukaryotes"/>
</dbReference>
<accession>A0A2T0FP03</accession>
<dbReference type="GO" id="GO:0000722">
    <property type="term" value="P:telomere maintenance via recombination"/>
    <property type="evidence" value="ECO:0007669"/>
    <property type="project" value="TreeGrafter"/>
</dbReference>
<dbReference type="GO" id="GO:0016887">
    <property type="term" value="F:ATP hydrolysis activity"/>
    <property type="evidence" value="ECO:0007669"/>
    <property type="project" value="InterPro"/>
</dbReference>
<comment type="subcellular location">
    <subcellularLocation>
        <location evidence="3">Chromosome</location>
    </subcellularLocation>
    <subcellularLocation>
        <location evidence="2">Nucleus</location>
    </subcellularLocation>
</comment>
<evidence type="ECO:0000256" key="5">
    <source>
        <dbReference type="ARBA" id="ARBA00017893"/>
    </source>
</evidence>
<dbReference type="GO" id="GO:0051880">
    <property type="term" value="F:G-quadruplex DNA binding"/>
    <property type="evidence" value="ECO:0007669"/>
    <property type="project" value="TreeGrafter"/>
</dbReference>
<keyword evidence="12" id="KW-0067">ATP-binding</keyword>
<evidence type="ECO:0000256" key="15">
    <source>
        <dbReference type="ARBA" id="ARBA00023204"/>
    </source>
</evidence>
<evidence type="ECO:0000256" key="18">
    <source>
        <dbReference type="ARBA" id="ARBA00049360"/>
    </source>
</evidence>
<keyword evidence="13" id="KW-0460">Magnesium</keyword>
<evidence type="ECO:0000256" key="8">
    <source>
        <dbReference type="ARBA" id="ARBA00022741"/>
    </source>
</evidence>
<keyword evidence="17" id="KW-0469">Meiosis</keyword>
<dbReference type="Gene3D" id="1.10.287.1490">
    <property type="match status" value="1"/>
</dbReference>
<dbReference type="FunFam" id="3.40.50.300:FF:000593">
    <property type="entry name" value="DNA repair protein RAD50"/>
    <property type="match status" value="1"/>
</dbReference>
<keyword evidence="6" id="KW-0158">Chromosome</keyword>
<comment type="similarity">
    <text evidence="4">Belongs to the SMC family. RAD50 subfamily.</text>
</comment>
<keyword evidence="9" id="KW-0227">DNA damage</keyword>
<dbReference type="GO" id="GO:0043047">
    <property type="term" value="F:single-stranded telomeric DNA binding"/>
    <property type="evidence" value="ECO:0007669"/>
    <property type="project" value="TreeGrafter"/>
</dbReference>
<dbReference type="InterPro" id="IPR027417">
    <property type="entry name" value="P-loop_NTPase"/>
</dbReference>
<dbReference type="GO" id="GO:0000725">
    <property type="term" value="P:recombinational repair"/>
    <property type="evidence" value="ECO:0007669"/>
    <property type="project" value="UniProtKB-ARBA"/>
</dbReference>
<keyword evidence="7" id="KW-0479">Metal-binding</keyword>
<keyword evidence="15" id="KW-0234">DNA repair</keyword>
<comment type="caution">
    <text evidence="21">The sequence shown here is derived from an EMBL/GenBank/DDBJ whole genome shotgun (WGS) entry which is preliminary data.</text>
</comment>
<evidence type="ECO:0000313" key="21">
    <source>
        <dbReference type="EMBL" id="PRT56708.1"/>
    </source>
</evidence>
<evidence type="ECO:0000256" key="7">
    <source>
        <dbReference type="ARBA" id="ARBA00022723"/>
    </source>
</evidence>
<dbReference type="Gene3D" id="3.40.50.300">
    <property type="entry name" value="P-loop containing nucleotide triphosphate hydrolases"/>
    <property type="match status" value="2"/>
</dbReference>
<feature type="coiled-coil region" evidence="19">
    <location>
        <begin position="963"/>
        <end position="1081"/>
    </location>
</feature>
<gene>
    <name evidence="21" type="ORF">B9G98_04328</name>
</gene>
<dbReference type="GO" id="GO:0003691">
    <property type="term" value="F:double-stranded telomeric DNA binding"/>
    <property type="evidence" value="ECO:0007669"/>
    <property type="project" value="TreeGrafter"/>
</dbReference>
<dbReference type="GO" id="GO:0005524">
    <property type="term" value="F:ATP binding"/>
    <property type="evidence" value="ECO:0007669"/>
    <property type="project" value="UniProtKB-KW"/>
</dbReference>
<dbReference type="PANTHER" id="PTHR18867:SF12">
    <property type="entry name" value="DNA REPAIR PROTEIN RAD50"/>
    <property type="match status" value="1"/>
</dbReference>
<keyword evidence="10" id="KW-0378">Hydrolase</keyword>
<keyword evidence="11" id="KW-0862">Zinc</keyword>
<comment type="cofactor">
    <cofactor evidence="1">
        <name>Zn(2+)</name>
        <dbReference type="ChEBI" id="CHEBI:29105"/>
    </cofactor>
</comment>
<dbReference type="NCBIfam" id="TIGR00606">
    <property type="entry name" value="rad50"/>
    <property type="match status" value="1"/>
</dbReference>
<dbReference type="GO" id="GO:0007004">
    <property type="term" value="P:telomere maintenance via telomerase"/>
    <property type="evidence" value="ECO:0007669"/>
    <property type="project" value="TreeGrafter"/>
</dbReference>
<keyword evidence="16" id="KW-0539">Nucleus</keyword>
<dbReference type="GO" id="GO:0007127">
    <property type="term" value="P:meiosis I"/>
    <property type="evidence" value="ECO:0007669"/>
    <property type="project" value="UniProtKB-ARBA"/>
</dbReference>
<evidence type="ECO:0000256" key="16">
    <source>
        <dbReference type="ARBA" id="ARBA00023242"/>
    </source>
</evidence>
<feature type="coiled-coil region" evidence="19">
    <location>
        <begin position="218"/>
        <end position="259"/>
    </location>
</feature>
<dbReference type="GO" id="GO:0006303">
    <property type="term" value="P:double-strand break repair via nonhomologous end joining"/>
    <property type="evidence" value="ECO:0007669"/>
    <property type="project" value="UniProtKB-ARBA"/>
</dbReference>
<dbReference type="SUPFAM" id="SSF52540">
    <property type="entry name" value="P-loop containing nucleoside triphosphate hydrolases"/>
    <property type="match status" value="2"/>
</dbReference>
<proteinExistence type="inferred from homology"/>
<name>A0A2T0FP03_9ASCO</name>
<evidence type="ECO:0000313" key="22">
    <source>
        <dbReference type="Proteomes" id="UP000238350"/>
    </source>
</evidence>
<dbReference type="STRING" id="45607.A0A2T0FP03"/>
<comment type="catalytic activity">
    <reaction evidence="18">
        <text>ATP + H2O = ADP + phosphate + H(+)</text>
        <dbReference type="Rhea" id="RHEA:13065"/>
        <dbReference type="ChEBI" id="CHEBI:15377"/>
        <dbReference type="ChEBI" id="CHEBI:15378"/>
        <dbReference type="ChEBI" id="CHEBI:30616"/>
        <dbReference type="ChEBI" id="CHEBI:43474"/>
        <dbReference type="ChEBI" id="CHEBI:456216"/>
    </reaction>
</comment>
<evidence type="ECO:0000256" key="1">
    <source>
        <dbReference type="ARBA" id="ARBA00001947"/>
    </source>
</evidence>
<evidence type="ECO:0000256" key="14">
    <source>
        <dbReference type="ARBA" id="ARBA00023054"/>
    </source>
</evidence>
<dbReference type="GO" id="GO:0046872">
    <property type="term" value="F:metal ion binding"/>
    <property type="evidence" value="ECO:0007669"/>
    <property type="project" value="UniProtKB-KW"/>
</dbReference>
<evidence type="ECO:0000256" key="13">
    <source>
        <dbReference type="ARBA" id="ARBA00022842"/>
    </source>
</evidence>
<dbReference type="RefSeq" id="XP_024666653.1">
    <property type="nucleotide sequence ID" value="XM_024810885.1"/>
</dbReference>
<evidence type="ECO:0000259" key="20">
    <source>
        <dbReference type="Pfam" id="PF13476"/>
    </source>
</evidence>
<feature type="coiled-coil region" evidence="19">
    <location>
        <begin position="298"/>
        <end position="445"/>
    </location>
</feature>
<dbReference type="PANTHER" id="PTHR18867">
    <property type="entry name" value="RAD50"/>
    <property type="match status" value="1"/>
</dbReference>
<dbReference type="Proteomes" id="UP000238350">
    <property type="component" value="Unassembled WGS sequence"/>
</dbReference>
<keyword evidence="22" id="KW-1185">Reference proteome</keyword>
<reference evidence="21 22" key="1">
    <citation type="submission" date="2017-04" db="EMBL/GenBank/DDBJ databases">
        <title>Genome sequencing of [Candida] sorbophila.</title>
        <authorList>
            <person name="Ahn J.O."/>
        </authorList>
    </citation>
    <scope>NUCLEOTIDE SEQUENCE [LARGE SCALE GENOMIC DNA]</scope>
    <source>
        <strain evidence="21 22">DS02</strain>
    </source>
</reference>